<feature type="compositionally biased region" description="Basic and acidic residues" evidence="1">
    <location>
        <begin position="505"/>
        <end position="525"/>
    </location>
</feature>
<evidence type="ECO:0000256" key="1">
    <source>
        <dbReference type="SAM" id="MobiDB-lite"/>
    </source>
</evidence>
<dbReference type="AlphaFoldDB" id="A0A812C3B0"/>
<feature type="compositionally biased region" description="Basic and acidic residues" evidence="1">
    <location>
        <begin position="225"/>
        <end position="236"/>
    </location>
</feature>
<dbReference type="GO" id="GO:0000281">
    <property type="term" value="P:mitotic cytokinesis"/>
    <property type="evidence" value="ECO:0007669"/>
    <property type="project" value="InterPro"/>
</dbReference>
<keyword evidence="3" id="KW-1185">Reference proteome</keyword>
<dbReference type="Proteomes" id="UP000597762">
    <property type="component" value="Unassembled WGS sequence"/>
</dbReference>
<dbReference type="GO" id="GO:0000235">
    <property type="term" value="C:astral microtubule"/>
    <property type="evidence" value="ECO:0007669"/>
    <property type="project" value="TreeGrafter"/>
</dbReference>
<feature type="region of interest" description="Disordered" evidence="1">
    <location>
        <begin position="214"/>
        <end position="337"/>
    </location>
</feature>
<feature type="region of interest" description="Disordered" evidence="1">
    <location>
        <begin position="110"/>
        <end position="188"/>
    </location>
</feature>
<gene>
    <name evidence="2" type="ORF">SPHA_26975</name>
</gene>
<organism evidence="2 3">
    <name type="scientific">Acanthosepion pharaonis</name>
    <name type="common">Pharaoh cuttlefish</name>
    <name type="synonym">Sepia pharaonis</name>
    <dbReference type="NCBI Taxonomy" id="158019"/>
    <lineage>
        <taxon>Eukaryota</taxon>
        <taxon>Metazoa</taxon>
        <taxon>Spiralia</taxon>
        <taxon>Lophotrochozoa</taxon>
        <taxon>Mollusca</taxon>
        <taxon>Cephalopoda</taxon>
        <taxon>Coleoidea</taxon>
        <taxon>Decapodiformes</taxon>
        <taxon>Sepiida</taxon>
        <taxon>Sepiina</taxon>
        <taxon>Sepiidae</taxon>
        <taxon>Acanthosepion</taxon>
    </lineage>
</organism>
<feature type="compositionally biased region" description="Basic and acidic residues" evidence="1">
    <location>
        <begin position="151"/>
        <end position="175"/>
    </location>
</feature>
<feature type="region of interest" description="Disordered" evidence="1">
    <location>
        <begin position="414"/>
        <end position="447"/>
    </location>
</feature>
<feature type="compositionally biased region" description="Basic and acidic residues" evidence="1">
    <location>
        <begin position="422"/>
        <end position="440"/>
    </location>
</feature>
<dbReference type="GO" id="GO:0008017">
    <property type="term" value="F:microtubule binding"/>
    <property type="evidence" value="ECO:0007669"/>
    <property type="project" value="TreeGrafter"/>
</dbReference>
<dbReference type="GO" id="GO:1902412">
    <property type="term" value="P:regulation of mitotic cytokinesis"/>
    <property type="evidence" value="ECO:0007669"/>
    <property type="project" value="TreeGrafter"/>
</dbReference>
<feature type="region of interest" description="Disordered" evidence="1">
    <location>
        <begin position="358"/>
        <end position="380"/>
    </location>
</feature>
<proteinExistence type="predicted"/>
<evidence type="ECO:0000313" key="2">
    <source>
        <dbReference type="EMBL" id="CAE1250155.1"/>
    </source>
</evidence>
<dbReference type="PANTHER" id="PTHR14739:SF9">
    <property type="entry name" value="MICROTUBULE-ASSOCIATED PROTEIN 9"/>
    <property type="match status" value="1"/>
</dbReference>
<dbReference type="OrthoDB" id="10412277at2759"/>
<protein>
    <submittedName>
        <fullName evidence="2">MAP9</fullName>
    </submittedName>
</protein>
<feature type="compositionally biased region" description="Basic and acidic residues" evidence="1">
    <location>
        <begin position="110"/>
        <end position="131"/>
    </location>
</feature>
<feature type="compositionally biased region" description="Polar residues" evidence="1">
    <location>
        <begin position="133"/>
        <end position="150"/>
    </location>
</feature>
<name>A0A812C3B0_ACAPH</name>
<feature type="region of interest" description="Disordered" evidence="1">
    <location>
        <begin position="505"/>
        <end position="531"/>
    </location>
</feature>
<evidence type="ECO:0000313" key="3">
    <source>
        <dbReference type="Proteomes" id="UP000597762"/>
    </source>
</evidence>
<dbReference type="InterPro" id="IPR026106">
    <property type="entry name" value="MAP9"/>
</dbReference>
<dbReference type="EMBL" id="CAHIKZ030001033">
    <property type="protein sequence ID" value="CAE1250155.1"/>
    <property type="molecule type" value="Genomic_DNA"/>
</dbReference>
<sequence length="620" mass="72675">MILTMKEETHQAPKKNSFQLELEAKMKERHARGLTTALSPSPTDFNQDSIVISDGEDDIQTSLQQNYFKSTPGYKSKWNSSHLNETMQWGDSQFWNPSFLHKDDKISDTLGIRNRERKESSKSGESQKEYLKSNLSSQSDMEIDSLQSPRNFKESFNKLNIKDSSKSDYKPERKSNSLSDYVDDSPRSTSFVIDQSLPSVDDAYNATLASSEQRFLKSSKKGKSVSREKNEEKSIQDETNSPRPVPSVRKKSLTSPRYLQSQQFQADENVTSVINNDSDPQNNGLSSAHLSVDGGVFDKDTSSLCEESPTESRPTPTPRKHKSQQTPENGKVKTERQVYEEAIKRVEDFQKSHTQLFSQEIDKIPNSSSKRILKPKPTSRMIAKNLENKSAEMLDTKLLREEIFEEWKTQKNKLMKEHKKKKIEDEEKKQKELEDKKKDAAASFESWKKQKKPILKQKLTTEKTKKEKEIEKLQETLEKKQQAAKLYEIWKNKKDELLKKEYSVKREEEQKKNKLLSSKKEEKQKQNVSSFNTWKQTKDKILLQKKKEEMEITRLMKKQQNYIKIQKETLSEESYQQWLWRKEEQLKQEVKKKELHHLKYFYDSEPQQVWRPPSRTIPFN</sequence>
<dbReference type="PANTHER" id="PTHR14739">
    <property type="entry name" value="MICROTUBULE-ASSOCIATED PROTEIN 9"/>
    <property type="match status" value="1"/>
</dbReference>
<feature type="compositionally biased region" description="Polar residues" evidence="1">
    <location>
        <begin position="253"/>
        <end position="289"/>
    </location>
</feature>
<reference evidence="2" key="1">
    <citation type="submission" date="2021-01" db="EMBL/GenBank/DDBJ databases">
        <authorList>
            <person name="Li R."/>
            <person name="Bekaert M."/>
        </authorList>
    </citation>
    <scope>NUCLEOTIDE SEQUENCE</scope>
    <source>
        <strain evidence="2">Farmed</strain>
    </source>
</reference>
<comment type="caution">
    <text evidence="2">The sequence shown here is derived from an EMBL/GenBank/DDBJ whole genome shotgun (WGS) entry which is preliminary data.</text>
</comment>
<accession>A0A812C3B0</accession>
<dbReference type="GO" id="GO:0090307">
    <property type="term" value="P:mitotic spindle assembly"/>
    <property type="evidence" value="ECO:0007669"/>
    <property type="project" value="TreeGrafter"/>
</dbReference>